<dbReference type="PANTHER" id="PTHR30469:SF20">
    <property type="entry name" value="EFFLUX RND TRANSPORTER PERIPLASMIC ADAPTOR SUBUNIT"/>
    <property type="match status" value="1"/>
</dbReference>
<dbReference type="InterPro" id="IPR058625">
    <property type="entry name" value="MdtA-like_BSH"/>
</dbReference>
<organism evidence="3 4">
    <name type="scientific">Vibrio algarum</name>
    <dbReference type="NCBI Taxonomy" id="3020714"/>
    <lineage>
        <taxon>Bacteria</taxon>
        <taxon>Pseudomonadati</taxon>
        <taxon>Pseudomonadota</taxon>
        <taxon>Gammaproteobacteria</taxon>
        <taxon>Vibrionales</taxon>
        <taxon>Vibrionaceae</taxon>
        <taxon>Vibrio</taxon>
    </lineage>
</organism>
<dbReference type="Gene3D" id="2.40.50.100">
    <property type="match status" value="1"/>
</dbReference>
<dbReference type="PRINTS" id="PR01490">
    <property type="entry name" value="RTXTOXIND"/>
</dbReference>
<evidence type="ECO:0000313" key="3">
    <source>
        <dbReference type="EMBL" id="MDB1126082.1"/>
    </source>
</evidence>
<evidence type="ECO:0000256" key="1">
    <source>
        <dbReference type="ARBA" id="ARBA00009477"/>
    </source>
</evidence>
<dbReference type="PANTHER" id="PTHR30469">
    <property type="entry name" value="MULTIDRUG RESISTANCE PROTEIN MDTA"/>
    <property type="match status" value="1"/>
</dbReference>
<proteinExistence type="inferred from homology"/>
<protein>
    <submittedName>
        <fullName evidence="3">Efflux RND transporter periplasmic adaptor subunit</fullName>
    </submittedName>
</protein>
<gene>
    <name evidence="3" type="ORF">PGX00_21395</name>
</gene>
<dbReference type="Pfam" id="PF25917">
    <property type="entry name" value="BSH_RND"/>
    <property type="match status" value="1"/>
</dbReference>
<dbReference type="Gene3D" id="1.10.287.470">
    <property type="entry name" value="Helix hairpin bin"/>
    <property type="match status" value="1"/>
</dbReference>
<sequence>MHIQHLYKAAVLLFALVVLQGCGEDTVTKERKALTVSTFEISAPLINQFRNFKGTVSPADLTPLSFRVEGKLEAILVRKGQQVKKGELLAKLDTSKLRQQLADAQAQYELTVKQHSRGKDLLSRKMVSQSEFDELTASKQMAYVNFQIAKNNLEYTRLIAPFDGYISEVPKKSFENASPGEEILSVYRGDVVRIRVAVSDAVLSMINPDNDTNNYQIKTRFFGDDREFISTYYEHSNEPAQGSNSFEFWLEMDQVEPAILPGSSASLDVDLVQAGLRVLPGYQIPMTALDAGVRKNEFYIWKLENNTVYKQPVNIIQINSVGAVVATGVTAGDVIVNSNLRKMREDAVVAIANKEEVQ</sequence>
<dbReference type="InterPro" id="IPR006143">
    <property type="entry name" value="RND_pump_MFP"/>
</dbReference>
<dbReference type="NCBIfam" id="TIGR01730">
    <property type="entry name" value="RND_mfp"/>
    <property type="match status" value="1"/>
</dbReference>
<comment type="caution">
    <text evidence="3">The sequence shown here is derived from an EMBL/GenBank/DDBJ whole genome shotgun (WGS) entry which is preliminary data.</text>
</comment>
<dbReference type="SUPFAM" id="SSF111369">
    <property type="entry name" value="HlyD-like secretion proteins"/>
    <property type="match status" value="1"/>
</dbReference>
<comment type="similarity">
    <text evidence="1">Belongs to the membrane fusion protein (MFP) (TC 8.A.1) family.</text>
</comment>
<dbReference type="Proteomes" id="UP001210678">
    <property type="component" value="Unassembled WGS sequence"/>
</dbReference>
<reference evidence="3 4" key="1">
    <citation type="submission" date="2023-01" db="EMBL/GenBank/DDBJ databases">
        <title>Vibrio sp. KJ40-1 sp.nov, isolated from marine algae.</title>
        <authorList>
            <person name="Butt M."/>
            <person name="Kim J.M.J."/>
            <person name="Jeon C.O.C."/>
        </authorList>
    </citation>
    <scope>NUCLEOTIDE SEQUENCE [LARGE SCALE GENOMIC DNA]</scope>
    <source>
        <strain evidence="3 4">KJ40-1</strain>
    </source>
</reference>
<keyword evidence="4" id="KW-1185">Reference proteome</keyword>
<feature type="domain" description="Multidrug resistance protein MdtA-like barrel-sandwich hybrid" evidence="2">
    <location>
        <begin position="67"/>
        <end position="168"/>
    </location>
</feature>
<name>A0ABT4YWX4_9VIBR</name>
<evidence type="ECO:0000259" key="2">
    <source>
        <dbReference type="Pfam" id="PF25917"/>
    </source>
</evidence>
<accession>A0ABT4YWX4</accession>
<dbReference type="EMBL" id="JAQLOI010000003">
    <property type="protein sequence ID" value="MDB1126082.1"/>
    <property type="molecule type" value="Genomic_DNA"/>
</dbReference>
<evidence type="ECO:0000313" key="4">
    <source>
        <dbReference type="Proteomes" id="UP001210678"/>
    </source>
</evidence>
<dbReference type="Gene3D" id="2.40.420.20">
    <property type="match status" value="1"/>
</dbReference>
<dbReference type="RefSeq" id="WP_272140387.1">
    <property type="nucleotide sequence ID" value="NZ_JAQLOI010000003.1"/>
</dbReference>